<keyword evidence="2" id="KW-1185">Reference proteome</keyword>
<comment type="caution">
    <text evidence="1">The sequence shown here is derived from an EMBL/GenBank/DDBJ whole genome shotgun (WGS) entry which is preliminary data.</text>
</comment>
<proteinExistence type="predicted"/>
<evidence type="ECO:0000313" key="2">
    <source>
        <dbReference type="Proteomes" id="UP000265431"/>
    </source>
</evidence>
<dbReference type="EMBL" id="QWGB01000002">
    <property type="protein sequence ID" value="RIJ26318.1"/>
    <property type="molecule type" value="Genomic_DNA"/>
</dbReference>
<reference evidence="1 2" key="1">
    <citation type="submission" date="2018-08" db="EMBL/GenBank/DDBJ databases">
        <title>Henriciella mobilis sp. nov., isolated from seawater.</title>
        <authorList>
            <person name="Cheng H."/>
            <person name="Wu Y.-H."/>
            <person name="Xu X.-W."/>
            <person name="Guo L.-L."/>
        </authorList>
    </citation>
    <scope>NUCLEOTIDE SEQUENCE [LARGE SCALE GENOMIC DNA]</scope>
    <source>
        <strain evidence="1 2">CCUG66934</strain>
    </source>
</reference>
<gene>
    <name evidence="1" type="ORF">D1224_00105</name>
</gene>
<sequence>MACSAAGAEPLSRGGVFLSLEESGHIMRTPIRSLAIVAATALFAAPAIADRVHLTAGEMSDAETACRSGLPIIPVEVDSGVETGQYALPLKGEGGEFNSALILDEETLDALPECRARVEQADFLPERPTRHTALS</sequence>
<protein>
    <submittedName>
        <fullName evidence="1">Uncharacterized protein</fullName>
    </submittedName>
</protein>
<dbReference type="Proteomes" id="UP000265431">
    <property type="component" value="Unassembled WGS sequence"/>
</dbReference>
<organism evidence="1 2">
    <name type="scientific">Henriciella barbarensis</name>
    <dbReference type="NCBI Taxonomy" id="86342"/>
    <lineage>
        <taxon>Bacteria</taxon>
        <taxon>Pseudomonadati</taxon>
        <taxon>Pseudomonadota</taxon>
        <taxon>Alphaproteobacteria</taxon>
        <taxon>Hyphomonadales</taxon>
        <taxon>Hyphomonadaceae</taxon>
        <taxon>Henriciella</taxon>
    </lineage>
</organism>
<dbReference type="AlphaFoldDB" id="A0A399R4V3"/>
<name>A0A399R4V3_9PROT</name>
<accession>A0A399R4V3</accession>
<evidence type="ECO:0000313" key="1">
    <source>
        <dbReference type="EMBL" id="RIJ26318.1"/>
    </source>
</evidence>